<name>A0A1Y2JGD8_BRAJP</name>
<evidence type="ECO:0000313" key="1">
    <source>
        <dbReference type="EMBL" id="OSJ26984.1"/>
    </source>
</evidence>
<dbReference type="EMBL" id="NAFL01000275">
    <property type="protein sequence ID" value="OSJ26984.1"/>
    <property type="molecule type" value="Genomic_DNA"/>
</dbReference>
<accession>A0A1Y2JGD8</accession>
<sequence length="134" mass="15736">MKCEKCKRQLTEAEPVYRLYWNVHSGMRMVCGMCEAEVSASQPLKRTWHPSRPCCHCSRPVFLYQPIRKGLRYFVCGIECRQAIHNSNFRRSHRRPRIEQQCQSCGKAFTPKRTDAIHCSTACKQRAYRQRASP</sequence>
<evidence type="ECO:0008006" key="3">
    <source>
        <dbReference type="Google" id="ProtNLM"/>
    </source>
</evidence>
<protein>
    <recommendedName>
        <fullName evidence="3">C2H2-type domain-containing protein</fullName>
    </recommendedName>
</protein>
<comment type="caution">
    <text evidence="1">The sequence shown here is derived from an EMBL/GenBank/DDBJ whole genome shotgun (WGS) entry which is preliminary data.</text>
</comment>
<reference evidence="1 2" key="1">
    <citation type="submission" date="2017-03" db="EMBL/GenBank/DDBJ databases">
        <title>Whole genome sequences of fourteen strains of Bradyrhizobium canariense and one strain of Bradyrhizobium japonicum isolated from Lupinus (Papilionoideae: Genisteae) species in Algeria.</title>
        <authorList>
            <person name="Crovadore J."/>
            <person name="Chekireb D."/>
            <person name="Brachmann A."/>
            <person name="Chablais R."/>
            <person name="Cochard B."/>
            <person name="Lefort F."/>
        </authorList>
    </citation>
    <scope>NUCLEOTIDE SEQUENCE [LARGE SCALE GENOMIC DNA]</scope>
    <source>
        <strain evidence="1 2">UBMA197</strain>
    </source>
</reference>
<evidence type="ECO:0000313" key="2">
    <source>
        <dbReference type="Proteomes" id="UP000193335"/>
    </source>
</evidence>
<dbReference type="Proteomes" id="UP000193335">
    <property type="component" value="Unassembled WGS sequence"/>
</dbReference>
<dbReference type="AlphaFoldDB" id="A0A1Y2JGD8"/>
<gene>
    <name evidence="1" type="ORF">BSZ19_35090</name>
</gene>
<organism evidence="1 2">
    <name type="scientific">Bradyrhizobium japonicum</name>
    <dbReference type="NCBI Taxonomy" id="375"/>
    <lineage>
        <taxon>Bacteria</taxon>
        <taxon>Pseudomonadati</taxon>
        <taxon>Pseudomonadota</taxon>
        <taxon>Alphaproteobacteria</taxon>
        <taxon>Hyphomicrobiales</taxon>
        <taxon>Nitrobacteraceae</taxon>
        <taxon>Bradyrhizobium</taxon>
    </lineage>
</organism>
<proteinExistence type="predicted"/>